<feature type="region of interest" description="Disordered" evidence="17">
    <location>
        <begin position="634"/>
        <end position="685"/>
    </location>
</feature>
<evidence type="ECO:0000256" key="8">
    <source>
        <dbReference type="ARBA" id="ARBA00022989"/>
    </source>
</evidence>
<evidence type="ECO:0000256" key="13">
    <source>
        <dbReference type="ARBA" id="ARBA00031538"/>
    </source>
</evidence>
<keyword evidence="4" id="KW-0813">Transport</keyword>
<reference evidence="20 21" key="1">
    <citation type="submission" date="2019-09" db="EMBL/GenBank/DDBJ databases">
        <title>Whole genome shotgun sequencing (WGS) of Ellagibacter isourolithinifaciens DSM 104140(T) and Adlercreutzia muris DSM 29508(T).</title>
        <authorList>
            <person name="Stoll D.A."/>
            <person name="Danylec N."/>
            <person name="Huch M."/>
        </authorList>
    </citation>
    <scope>NUCLEOTIDE SEQUENCE [LARGE SCALE GENOMIC DNA]</scope>
    <source>
        <strain evidence="20 21">DSM 104140</strain>
    </source>
</reference>
<dbReference type="PANTHER" id="PTHR12428:SF65">
    <property type="entry name" value="CYTOCHROME C OXIDASE ASSEMBLY PROTEIN COX18, MITOCHONDRIAL"/>
    <property type="match status" value="1"/>
</dbReference>
<proteinExistence type="inferred from homology"/>
<keyword evidence="8 18" id="KW-1133">Transmembrane helix</keyword>
<comment type="similarity">
    <text evidence="2">Belongs to the OXA1/ALB3/YidC family. Type 1 subfamily.</text>
</comment>
<dbReference type="InterPro" id="IPR043148">
    <property type="entry name" value="TagF_C"/>
</dbReference>
<comment type="subunit">
    <text evidence="12">Interacts with the Sec translocase complex via SecD. Specifically interacts with transmembrane segments of nascent integral membrane proteins during membrane integration.</text>
</comment>
<evidence type="ECO:0000313" key="20">
    <source>
        <dbReference type="EMBL" id="KAB1641107.1"/>
    </source>
</evidence>
<evidence type="ECO:0000256" key="7">
    <source>
        <dbReference type="ARBA" id="ARBA00022927"/>
    </source>
</evidence>
<dbReference type="Gene3D" id="3.40.50.12580">
    <property type="match status" value="1"/>
</dbReference>
<evidence type="ECO:0000256" key="5">
    <source>
        <dbReference type="ARBA" id="ARBA00022475"/>
    </source>
</evidence>
<evidence type="ECO:0000259" key="19">
    <source>
        <dbReference type="Pfam" id="PF02096"/>
    </source>
</evidence>
<evidence type="ECO:0000256" key="12">
    <source>
        <dbReference type="ARBA" id="ARBA00026028"/>
    </source>
</evidence>
<gene>
    <name evidence="20" type="primary">yidC</name>
    <name evidence="20" type="ORF">F8C90_04530</name>
</gene>
<dbReference type="PANTHER" id="PTHR12428">
    <property type="entry name" value="OXA1"/>
    <property type="match status" value="1"/>
</dbReference>
<dbReference type="InterPro" id="IPR007554">
    <property type="entry name" value="Glycerophosphate_synth"/>
</dbReference>
<accession>A0A6N6NPL5</accession>
<evidence type="ECO:0000256" key="1">
    <source>
        <dbReference type="ARBA" id="ARBA00004651"/>
    </source>
</evidence>
<evidence type="ECO:0000256" key="6">
    <source>
        <dbReference type="ARBA" id="ARBA00022692"/>
    </source>
</evidence>
<evidence type="ECO:0000256" key="3">
    <source>
        <dbReference type="ARBA" id="ARBA00015325"/>
    </source>
</evidence>
<dbReference type="NCBIfam" id="TIGR03592">
    <property type="entry name" value="yidC_oxa1_cterm"/>
    <property type="match status" value="1"/>
</dbReference>
<evidence type="ECO:0000313" key="21">
    <source>
        <dbReference type="Proteomes" id="UP000468668"/>
    </source>
</evidence>
<dbReference type="CDD" id="cd20070">
    <property type="entry name" value="5TM_YidC_Alb3"/>
    <property type="match status" value="1"/>
</dbReference>
<dbReference type="Pfam" id="PF04464">
    <property type="entry name" value="Glyphos_transf"/>
    <property type="match status" value="1"/>
</dbReference>
<keyword evidence="5" id="KW-1003">Cell membrane</keyword>
<dbReference type="GO" id="GO:0051205">
    <property type="term" value="P:protein insertion into membrane"/>
    <property type="evidence" value="ECO:0007669"/>
    <property type="project" value="UniProtKB-ARBA"/>
</dbReference>
<evidence type="ECO:0000256" key="15">
    <source>
        <dbReference type="ARBA" id="ARBA00033342"/>
    </source>
</evidence>
<dbReference type="Pfam" id="PF02096">
    <property type="entry name" value="60KD_IMP"/>
    <property type="match status" value="1"/>
</dbReference>
<dbReference type="GO" id="GO:0032977">
    <property type="term" value="F:membrane insertase activity"/>
    <property type="evidence" value="ECO:0007669"/>
    <property type="project" value="InterPro"/>
</dbReference>
<dbReference type="GO" id="GO:0005886">
    <property type="term" value="C:plasma membrane"/>
    <property type="evidence" value="ECO:0007669"/>
    <property type="project" value="UniProtKB-SubCell"/>
</dbReference>
<feature type="domain" description="Membrane insertase YidC/Oxa/ALB C-terminal" evidence="19">
    <location>
        <begin position="22"/>
        <end position="206"/>
    </location>
</feature>
<keyword evidence="7" id="KW-0653">Protein transport</keyword>
<feature type="compositionally biased region" description="Basic residues" evidence="17">
    <location>
        <begin position="675"/>
        <end position="685"/>
    </location>
</feature>
<keyword evidence="6 16" id="KW-0812">Transmembrane</keyword>
<feature type="transmembrane region" description="Helical" evidence="18">
    <location>
        <begin position="27"/>
        <end position="44"/>
    </location>
</feature>
<keyword evidence="21" id="KW-1185">Reference proteome</keyword>
<keyword evidence="9 18" id="KW-0472">Membrane</keyword>
<protein>
    <recommendedName>
        <fullName evidence="3">Membrane protein insertase YidC</fullName>
    </recommendedName>
    <alternativeName>
        <fullName evidence="15">Foldase YidC</fullName>
    </alternativeName>
    <alternativeName>
        <fullName evidence="14">Membrane integrase YidC</fullName>
    </alternativeName>
    <alternativeName>
        <fullName evidence="13">Membrane protein YidC</fullName>
    </alternativeName>
</protein>
<feature type="compositionally biased region" description="Basic and acidic residues" evidence="17">
    <location>
        <begin position="649"/>
        <end position="674"/>
    </location>
</feature>
<feature type="transmembrane region" description="Helical" evidence="18">
    <location>
        <begin position="171"/>
        <end position="193"/>
    </location>
</feature>
<feature type="transmembrane region" description="Helical" evidence="18">
    <location>
        <begin position="131"/>
        <end position="150"/>
    </location>
</feature>
<comment type="subcellular location">
    <subcellularLocation>
        <location evidence="1">Cell membrane</location>
        <topology evidence="1">Multi-pass membrane protein</topology>
    </subcellularLocation>
    <subcellularLocation>
        <location evidence="16">Membrane</location>
        <topology evidence="16">Multi-pass membrane protein</topology>
    </subcellularLocation>
</comment>
<dbReference type="InterPro" id="IPR047196">
    <property type="entry name" value="YidC_ALB_C"/>
</dbReference>
<feature type="transmembrane region" description="Helical" evidence="18">
    <location>
        <begin position="88"/>
        <end position="111"/>
    </location>
</feature>
<dbReference type="OrthoDB" id="9780552at2"/>
<sequence>MEALAWLLSLILQPCYAISGNWWIAILLFTIIVKIILIPMSLWCQKNSIVMVQLMPALNRLKVKYYGDRETIGEEQNKLYKEQHYHPMLSLIPLAVQIIILFGLVDVIHTITDGGAPGTEFLGQIPFEDGGAAWIMPLFAGLSAIIMGFAQNRINPLQREQSRAEKNMTNGLSIGLSFILGVFVATGMGFYWVCSNLTSIAIQALANVLVKPAKYIDYEDLETSRVELEELENFSGPKKKWYERDPLAKREKADYKRFFKIVGKHIVFYSEGSGFYKYFQGAIEWLLAHSDADIHYVTNDPNDQVFKLAEAEPRLKPYYIGQRKIITLMMKMDADLVVSTLEDLENYYIKRSYIRKDIEYVFMFHHMTSTHLTPQKGAYDHYDTVLCAGPHQVRELRRAEELYGTKRKNLVECGYDLLDREIAEYELAAAAVERDPSRRDVVLIAPSWQEGNILDTCIDDMLKSVLGRGMRVIVRPHPEYTKRYSARWNALLARWADVPESDLYFEHDFSSNKTVFTSDILVTDWSSIFCEFCFSTRKPAIFIDTPMKVGNPDWKELGIEPTDIALRSEVGVSIRPEDAATFGDVAEEMLAKRYAWSDRINKVLDSFIFNVGHGGEVAGRYLLDRMIDIQESKRDGGVSDDSLAAGERAAADAEAASHNEGERMGKHDGSEARGVHARKVGRHEA</sequence>
<evidence type="ECO:0000256" key="10">
    <source>
        <dbReference type="ARBA" id="ARBA00023186"/>
    </source>
</evidence>
<comment type="caution">
    <text evidence="20">The sequence shown here is derived from an EMBL/GenBank/DDBJ whole genome shotgun (WGS) entry which is preliminary data.</text>
</comment>
<dbReference type="Proteomes" id="UP000468668">
    <property type="component" value="Unassembled WGS sequence"/>
</dbReference>
<dbReference type="EMBL" id="WAJR01000007">
    <property type="protein sequence ID" value="KAB1641107.1"/>
    <property type="molecule type" value="Genomic_DNA"/>
</dbReference>
<comment type="function">
    <text evidence="11">Required for the insertion and/or proper folding and/or complex formation of integral membrane proteins into the membrane. Involved in integration of membrane proteins that insert both dependently and independently of the Sec translocase complex, as well as at least some lipoproteins. Aids folding of multispanning membrane proteins.</text>
</comment>
<dbReference type="RefSeq" id="WP_158049268.1">
    <property type="nucleotide sequence ID" value="NZ_WAJR01000007.1"/>
</dbReference>
<keyword evidence="10" id="KW-0143">Chaperone</keyword>
<evidence type="ECO:0000256" key="17">
    <source>
        <dbReference type="SAM" id="MobiDB-lite"/>
    </source>
</evidence>
<evidence type="ECO:0000256" key="14">
    <source>
        <dbReference type="ARBA" id="ARBA00033245"/>
    </source>
</evidence>
<dbReference type="AlphaFoldDB" id="A0A6N6NPL5"/>
<evidence type="ECO:0000256" key="11">
    <source>
        <dbReference type="ARBA" id="ARBA00025034"/>
    </source>
</evidence>
<organism evidence="20 21">
    <name type="scientific">Ellagibacter isourolithinifaciens</name>
    <dbReference type="NCBI Taxonomy" id="2137581"/>
    <lineage>
        <taxon>Bacteria</taxon>
        <taxon>Bacillati</taxon>
        <taxon>Actinomycetota</taxon>
        <taxon>Coriobacteriia</taxon>
        <taxon>Eggerthellales</taxon>
        <taxon>Eggerthellaceae</taxon>
        <taxon>Ellagibacter</taxon>
    </lineage>
</organism>
<evidence type="ECO:0000256" key="9">
    <source>
        <dbReference type="ARBA" id="ARBA00023136"/>
    </source>
</evidence>
<evidence type="ECO:0000256" key="4">
    <source>
        <dbReference type="ARBA" id="ARBA00022448"/>
    </source>
</evidence>
<dbReference type="GO" id="GO:0047355">
    <property type="term" value="F:CDP-glycerol glycerophosphotransferase activity"/>
    <property type="evidence" value="ECO:0007669"/>
    <property type="project" value="InterPro"/>
</dbReference>
<evidence type="ECO:0000256" key="16">
    <source>
        <dbReference type="RuleBase" id="RU003945"/>
    </source>
</evidence>
<dbReference type="InterPro" id="IPR028055">
    <property type="entry name" value="YidC/Oxa/ALB_C"/>
</dbReference>
<evidence type="ECO:0000256" key="18">
    <source>
        <dbReference type="SAM" id="Phobius"/>
    </source>
</evidence>
<dbReference type="InterPro" id="IPR001708">
    <property type="entry name" value="YidC/ALB3/OXA1/COX18"/>
</dbReference>
<name>A0A6N6NPL5_9ACTN</name>
<dbReference type="GO" id="GO:0015031">
    <property type="term" value="P:protein transport"/>
    <property type="evidence" value="ECO:0007669"/>
    <property type="project" value="UniProtKB-KW"/>
</dbReference>
<evidence type="ECO:0000256" key="2">
    <source>
        <dbReference type="ARBA" id="ARBA00010527"/>
    </source>
</evidence>
<dbReference type="GeneID" id="98657672"/>